<feature type="region of interest" description="Disordered" evidence="2">
    <location>
        <begin position="1"/>
        <end position="20"/>
    </location>
</feature>
<keyword evidence="4" id="KW-1185">Reference proteome</keyword>
<protein>
    <submittedName>
        <fullName evidence="3">Uncharacterized protein</fullName>
    </submittedName>
</protein>
<evidence type="ECO:0000256" key="1">
    <source>
        <dbReference type="SAM" id="Coils"/>
    </source>
</evidence>
<reference evidence="3 4" key="1">
    <citation type="journal article" date="2021" name="J. Hered.">
        <title>A chromosome-level genome assembly of the parasitoid wasp, Cotesia glomerata (Hymenoptera: Braconidae).</title>
        <authorList>
            <person name="Pinto B.J."/>
            <person name="Weis J.J."/>
            <person name="Gamble T."/>
            <person name="Ode P.J."/>
            <person name="Paul R."/>
            <person name="Zaspel J.M."/>
        </authorList>
    </citation>
    <scope>NUCLEOTIDE SEQUENCE [LARGE SCALE GENOMIC DNA]</scope>
    <source>
        <strain evidence="3">CgM1</strain>
    </source>
</reference>
<evidence type="ECO:0000313" key="3">
    <source>
        <dbReference type="EMBL" id="KAH0568019.1"/>
    </source>
</evidence>
<dbReference type="EMBL" id="JAHXZJ010000001">
    <property type="protein sequence ID" value="KAH0568019.1"/>
    <property type="molecule type" value="Genomic_DNA"/>
</dbReference>
<accession>A0AAV7J6W3</accession>
<evidence type="ECO:0000313" key="4">
    <source>
        <dbReference type="Proteomes" id="UP000826195"/>
    </source>
</evidence>
<organism evidence="3 4">
    <name type="scientific">Cotesia glomerata</name>
    <name type="common">Lepidopteran parasitic wasp</name>
    <name type="synonym">Apanteles glomeratus</name>
    <dbReference type="NCBI Taxonomy" id="32391"/>
    <lineage>
        <taxon>Eukaryota</taxon>
        <taxon>Metazoa</taxon>
        <taxon>Ecdysozoa</taxon>
        <taxon>Arthropoda</taxon>
        <taxon>Hexapoda</taxon>
        <taxon>Insecta</taxon>
        <taxon>Pterygota</taxon>
        <taxon>Neoptera</taxon>
        <taxon>Endopterygota</taxon>
        <taxon>Hymenoptera</taxon>
        <taxon>Apocrita</taxon>
        <taxon>Ichneumonoidea</taxon>
        <taxon>Braconidae</taxon>
        <taxon>Microgastrinae</taxon>
        <taxon>Cotesia</taxon>
    </lineage>
</organism>
<proteinExistence type="predicted"/>
<dbReference type="Proteomes" id="UP000826195">
    <property type="component" value="Unassembled WGS sequence"/>
</dbReference>
<sequence>MKKSMIDPKIDGDKKIPEETKDTDDITENYILKKKSSEVQHLKEELTTYFANLKKSYQYLMTVINGYVQELKKRDDKLIELLNQSRPIFFDGLKMSSFLDQIKMVESQLYDTNNARDKLLNELYRILEHKLTNEKLLQDAYEKSKNEKNENNKISERGLDINPIFDLKNKVNNLEKDESFTDLNLGTFKNDENLNTLLDQQRQNVEELQQSEEYLQTSSNEFKFLEISKANEVKYENEYKKLSQEKIEWNEKLNYLREKLIKNEEDLKQVNNRLVQEENGMKALTTNISDNKKQLKLFELKITKLETLNNEIHNKLTNVTEVIENYKKQLSVEFESSKFINKELSDMKSELNNLFDKLNSMQKNYNDLKIKQDSLNKLLTDIQEVTEVRTTNDNIPIFSPEKSSHLSPAASSTLIALKSKDENSKNKIISLEETIEFCKFGISQLKRKIETLDALFDNTKKFRLYKDEFEYIQNELSTSRSDEQSFNQLDKQLGNKNLDEKMDLTTIKSLIEENQIIKNKLKEYESINKRLSNDLNKTEEGHANLSEKIHTLLNNVVGSRSSIGQLGNGFNQVKETLSTAKEDIDSLRKKTGRIKHDTVALKNHNESLKAEILVFNKQLNENNNHMKSMNKILELLKMKLHDKQTHSDELQSNFHDYKSNIKYLMTEVHILKKEIENLKKYCDIKEVKLNNTKIAEEGLYIVKNELTELTEKWDELISSIDYLKKQTEDSKNCNLILNNQLERVKSIINNLRAKNDLNLKTKKLDARFETVQINNQEQKKLNYELAKRSLDPDEEYDEPKKKVTRSPADFSKKIKDISQKSPLQDELEILRSNTVNLEETIETSMVDNNHLYEELAKIQNDMSTLEVKSIKSLMVNDELIDKVKLITHENASLNKKVDRLHHYDNVDIESRHKEKLLIHDSLPTKTQISELRSKDIIDIIDNSMINSTFTNVNKLLKEVELDDKDTFDVEVANQSFDNVKVQQGTLKKLQKRNIVLHNNSEIIKTDLRMSKNENRNSNKINPRANESIIGIKTKDNVNFTNTARSKVESKRQFQRNISPKENIQVLNLGQRHVKTERQKGLREQNHEILNTSLKEFDDESSNKYCRDDNEDVFHEFHHFISKKMKKHLEGLSCINDIILDMNNQKLQKESKTMLLNNDDLTVFDISNPLLEEIAQLTIDILNNITFIIRNLTEVNKMLKNYLKENLQLKIILLKDSVLGIPTSSRKNILKSKEWLEPLTLTHLADIHEKICLMASKVLTEDEDLTSFKLNKIYSSSKCLNKCDRECEIMSPRVTALQRKISELQKQTCDKVLDIQKAIEHRKTGLDEISKIIKCEKQRNYTSYPIDNASSLTPNICVAKCAEKEKFIQIIQWEKQ</sequence>
<name>A0AAV7J6W3_COTGL</name>
<gene>
    <name evidence="3" type="ORF">KQX54_017623</name>
</gene>
<comment type="caution">
    <text evidence="3">The sequence shown here is derived from an EMBL/GenBank/DDBJ whole genome shotgun (WGS) entry which is preliminary data.</text>
</comment>
<feature type="coiled-coil region" evidence="1">
    <location>
        <begin position="191"/>
        <end position="378"/>
    </location>
</feature>
<keyword evidence="1" id="KW-0175">Coiled coil</keyword>
<evidence type="ECO:0000256" key="2">
    <source>
        <dbReference type="SAM" id="MobiDB-lite"/>
    </source>
</evidence>
<feature type="coiled-coil region" evidence="1">
    <location>
        <begin position="848"/>
        <end position="896"/>
    </location>
</feature>
<feature type="coiled-coil region" evidence="1">
    <location>
        <begin position="507"/>
        <end position="590"/>
    </location>
</feature>